<dbReference type="EnsemblMetazoa" id="G2307.4">
    <property type="protein sequence ID" value="G2307.4:cds"/>
    <property type="gene ID" value="G2307"/>
</dbReference>
<evidence type="ECO:0000313" key="2">
    <source>
        <dbReference type="EnsemblMetazoa" id="G2307.2:cds"/>
    </source>
</evidence>
<sequence length="178" mass="18668">MKITVFLLCICLSTCLVSVHGAPQKRQIQAALASAFGQAMGEQVQKFVSTAGDYLLNALFGESPYTTVMGRGVKLGGSGGIVTIQDIATGIIVSGYGQTQELAMGEATANFITTLYKGGYISIDDLHLAPVRTTTALPCADAFPQKVCESYKNLGSCSPAHVTYSFAHTHCTKTCGGC</sequence>
<reference evidence="2" key="1">
    <citation type="submission" date="2022-08" db="UniProtKB">
        <authorList>
            <consortium name="EnsemblMetazoa"/>
        </authorList>
    </citation>
    <scope>IDENTIFICATION</scope>
    <source>
        <strain evidence="2">05x7-T-G4-1.051#20</strain>
    </source>
</reference>
<dbReference type="AlphaFoldDB" id="A0A8W8KGG7"/>
<evidence type="ECO:0000256" key="1">
    <source>
        <dbReference type="SAM" id="SignalP"/>
    </source>
</evidence>
<dbReference type="GeneID" id="105347062"/>
<dbReference type="OrthoDB" id="10011572at2759"/>
<feature type="chain" id="PRO_5042431329" description="ShKT domain-containing protein" evidence="1">
    <location>
        <begin position="22"/>
        <end position="178"/>
    </location>
</feature>
<proteinExistence type="predicted"/>
<dbReference type="OMA" id="VCESYKN"/>
<organism evidence="2 3">
    <name type="scientific">Magallana gigas</name>
    <name type="common">Pacific oyster</name>
    <name type="synonym">Crassostrea gigas</name>
    <dbReference type="NCBI Taxonomy" id="29159"/>
    <lineage>
        <taxon>Eukaryota</taxon>
        <taxon>Metazoa</taxon>
        <taxon>Spiralia</taxon>
        <taxon>Lophotrochozoa</taxon>
        <taxon>Mollusca</taxon>
        <taxon>Bivalvia</taxon>
        <taxon>Autobranchia</taxon>
        <taxon>Pteriomorphia</taxon>
        <taxon>Ostreida</taxon>
        <taxon>Ostreoidea</taxon>
        <taxon>Ostreidae</taxon>
        <taxon>Magallana</taxon>
    </lineage>
</organism>
<dbReference type="EnsemblMetazoa" id="G2307.3">
    <property type="protein sequence ID" value="G2307.3:cds"/>
    <property type="gene ID" value="G2307"/>
</dbReference>
<dbReference type="EnsemblMetazoa" id="G2307.2">
    <property type="protein sequence ID" value="G2307.2:cds"/>
    <property type="gene ID" value="G2307"/>
</dbReference>
<evidence type="ECO:0008006" key="4">
    <source>
        <dbReference type="Google" id="ProtNLM"/>
    </source>
</evidence>
<keyword evidence="1" id="KW-0732">Signal</keyword>
<keyword evidence="3" id="KW-1185">Reference proteome</keyword>
<dbReference type="EnsemblMetazoa" id="G2307.1">
    <property type="protein sequence ID" value="G2307.1:cds"/>
    <property type="gene ID" value="G2307"/>
</dbReference>
<evidence type="ECO:0000313" key="3">
    <source>
        <dbReference type="Proteomes" id="UP000005408"/>
    </source>
</evidence>
<feature type="signal peptide" evidence="1">
    <location>
        <begin position="1"/>
        <end position="21"/>
    </location>
</feature>
<accession>A0A8W8KGG7</accession>
<dbReference type="KEGG" id="crg:105347062"/>
<name>A0A8W8KGG7_MAGGI</name>
<protein>
    <recommendedName>
        <fullName evidence="4">ShKT domain-containing protein</fullName>
    </recommendedName>
</protein>
<dbReference type="Proteomes" id="UP000005408">
    <property type="component" value="Unassembled WGS sequence"/>
</dbReference>